<dbReference type="InterPro" id="IPR002645">
    <property type="entry name" value="STAS_dom"/>
</dbReference>
<dbReference type="RefSeq" id="WP_326590364.1">
    <property type="nucleotide sequence ID" value="NZ_CP109114.1"/>
</dbReference>
<name>A0A561V528_9ACTN</name>
<gene>
    <name evidence="2" type="ORF">FHX80_115213</name>
</gene>
<comment type="caution">
    <text evidence="2">The sequence shown here is derived from an EMBL/GenBank/DDBJ whole genome shotgun (WGS) entry which is preliminary data.</text>
</comment>
<organism evidence="2 3">
    <name type="scientific">Streptomyces brevispora</name>
    <dbReference type="NCBI Taxonomy" id="887462"/>
    <lineage>
        <taxon>Bacteria</taxon>
        <taxon>Bacillati</taxon>
        <taxon>Actinomycetota</taxon>
        <taxon>Actinomycetes</taxon>
        <taxon>Kitasatosporales</taxon>
        <taxon>Streptomycetaceae</taxon>
        <taxon>Streptomyces</taxon>
    </lineage>
</organism>
<dbReference type="PANTHER" id="PTHR33745:SF1">
    <property type="entry name" value="RSBT ANTAGONIST PROTEIN RSBS"/>
    <property type="match status" value="1"/>
</dbReference>
<evidence type="ECO:0000313" key="2">
    <source>
        <dbReference type="EMBL" id="TWG06718.1"/>
    </source>
</evidence>
<dbReference type="SUPFAM" id="SSF52091">
    <property type="entry name" value="SpoIIaa-like"/>
    <property type="match status" value="1"/>
</dbReference>
<dbReference type="EMBL" id="VIWW01000001">
    <property type="protein sequence ID" value="TWG06718.1"/>
    <property type="molecule type" value="Genomic_DNA"/>
</dbReference>
<dbReference type="CDD" id="cd07041">
    <property type="entry name" value="STAS_RsbR_RsbS_like"/>
    <property type="match status" value="1"/>
</dbReference>
<dbReference type="Pfam" id="PF01740">
    <property type="entry name" value="STAS"/>
    <property type="match status" value="1"/>
</dbReference>
<dbReference type="InterPro" id="IPR051932">
    <property type="entry name" value="Bact_StressResp_Reg"/>
</dbReference>
<dbReference type="Proteomes" id="UP000318186">
    <property type="component" value="Unassembled WGS sequence"/>
</dbReference>
<reference evidence="2 3" key="1">
    <citation type="submission" date="2019-06" db="EMBL/GenBank/DDBJ databases">
        <title>Sequencing the genomes of 1000 actinobacteria strains.</title>
        <authorList>
            <person name="Klenk H.-P."/>
        </authorList>
    </citation>
    <scope>NUCLEOTIDE SEQUENCE [LARGE SCALE GENOMIC DNA]</scope>
    <source>
        <strain evidence="2 3">DSM 42059</strain>
    </source>
</reference>
<proteinExistence type="predicted"/>
<sequence length="99" mass="10256">MLCLQEDLSARIVDTAAHAVVIDVTALDPVDTFVGRRLSVIASVANLLGARPVLVGMRPAVALTLVQLGVELGDITKARDLDSGLRELGACAAKGPAPR</sequence>
<protein>
    <submittedName>
        <fullName evidence="2">RsbT antagonist protein RsbS</fullName>
    </submittedName>
</protein>
<dbReference type="InterPro" id="IPR036513">
    <property type="entry name" value="STAS_dom_sf"/>
</dbReference>
<feature type="domain" description="STAS" evidence="1">
    <location>
        <begin position="1"/>
        <end position="88"/>
    </location>
</feature>
<dbReference type="AlphaFoldDB" id="A0A561V528"/>
<evidence type="ECO:0000313" key="3">
    <source>
        <dbReference type="Proteomes" id="UP000318186"/>
    </source>
</evidence>
<dbReference type="PANTHER" id="PTHR33745">
    <property type="entry name" value="RSBT ANTAGONIST PROTEIN RSBS-RELATED"/>
    <property type="match status" value="1"/>
</dbReference>
<dbReference type="PROSITE" id="PS50801">
    <property type="entry name" value="STAS"/>
    <property type="match status" value="1"/>
</dbReference>
<dbReference type="Gene3D" id="3.30.750.24">
    <property type="entry name" value="STAS domain"/>
    <property type="match status" value="1"/>
</dbReference>
<evidence type="ECO:0000259" key="1">
    <source>
        <dbReference type="PROSITE" id="PS50801"/>
    </source>
</evidence>
<accession>A0A561V528</accession>